<evidence type="ECO:0000313" key="3">
    <source>
        <dbReference type="Proteomes" id="UP001055439"/>
    </source>
</evidence>
<dbReference type="Proteomes" id="UP001055439">
    <property type="component" value="Chromosome 3"/>
</dbReference>
<protein>
    <submittedName>
        <fullName evidence="2">Uncharacterized protein</fullName>
    </submittedName>
</protein>
<dbReference type="EMBL" id="CP097505">
    <property type="protein sequence ID" value="URD93757.1"/>
    <property type="molecule type" value="Genomic_DNA"/>
</dbReference>
<accession>A0A9E7FEM5</accession>
<feature type="region of interest" description="Disordered" evidence="1">
    <location>
        <begin position="1"/>
        <end position="26"/>
    </location>
</feature>
<gene>
    <name evidence="2" type="ORF">MUK42_32730</name>
</gene>
<evidence type="ECO:0000256" key="1">
    <source>
        <dbReference type="SAM" id="MobiDB-lite"/>
    </source>
</evidence>
<name>A0A9E7FEM5_9LILI</name>
<reference evidence="2" key="1">
    <citation type="submission" date="2022-05" db="EMBL/GenBank/DDBJ databases">
        <title>The Musa troglodytarum L. genome provides insights into the mechanism of non-climacteric behaviour and enrichment of carotenoids.</title>
        <authorList>
            <person name="Wang J."/>
        </authorList>
    </citation>
    <scope>NUCLEOTIDE SEQUENCE</scope>
    <source>
        <tissue evidence="2">Leaf</tissue>
    </source>
</reference>
<dbReference type="AlphaFoldDB" id="A0A9E7FEM5"/>
<organism evidence="2 3">
    <name type="scientific">Musa troglodytarum</name>
    <name type="common">fe'i banana</name>
    <dbReference type="NCBI Taxonomy" id="320322"/>
    <lineage>
        <taxon>Eukaryota</taxon>
        <taxon>Viridiplantae</taxon>
        <taxon>Streptophyta</taxon>
        <taxon>Embryophyta</taxon>
        <taxon>Tracheophyta</taxon>
        <taxon>Spermatophyta</taxon>
        <taxon>Magnoliopsida</taxon>
        <taxon>Liliopsida</taxon>
        <taxon>Zingiberales</taxon>
        <taxon>Musaceae</taxon>
        <taxon>Musa</taxon>
    </lineage>
</organism>
<evidence type="ECO:0000313" key="2">
    <source>
        <dbReference type="EMBL" id="URD93757.1"/>
    </source>
</evidence>
<keyword evidence="3" id="KW-1185">Reference proteome</keyword>
<sequence length="98" mass="10629">MHMQAHPPGIVTASSSPNFGSLSVPSHAVDARDKGVECGIHHVHPPNQSALSATHKEDSQSSCITSITSLEHGVESMEEAESFQGLDGFELLRRRRRQ</sequence>
<feature type="compositionally biased region" description="Polar residues" evidence="1">
    <location>
        <begin position="12"/>
        <end position="24"/>
    </location>
</feature>
<proteinExistence type="predicted"/>